<evidence type="ECO:0000259" key="1">
    <source>
        <dbReference type="PROSITE" id="PS50181"/>
    </source>
</evidence>
<dbReference type="Proteomes" id="UP000290289">
    <property type="component" value="Chromosome 5"/>
</dbReference>
<dbReference type="Pfam" id="PF00646">
    <property type="entry name" value="F-box"/>
    <property type="match status" value="1"/>
</dbReference>
<organism evidence="2 3">
    <name type="scientific">Malus domestica</name>
    <name type="common">Apple</name>
    <name type="synonym">Pyrus malus</name>
    <dbReference type="NCBI Taxonomy" id="3750"/>
    <lineage>
        <taxon>Eukaryota</taxon>
        <taxon>Viridiplantae</taxon>
        <taxon>Streptophyta</taxon>
        <taxon>Embryophyta</taxon>
        <taxon>Tracheophyta</taxon>
        <taxon>Spermatophyta</taxon>
        <taxon>Magnoliopsida</taxon>
        <taxon>eudicotyledons</taxon>
        <taxon>Gunneridae</taxon>
        <taxon>Pentapetalae</taxon>
        <taxon>rosids</taxon>
        <taxon>fabids</taxon>
        <taxon>Rosales</taxon>
        <taxon>Rosaceae</taxon>
        <taxon>Amygdaloideae</taxon>
        <taxon>Maleae</taxon>
        <taxon>Malus</taxon>
    </lineage>
</organism>
<dbReference type="PROSITE" id="PS50181">
    <property type="entry name" value="FBOX"/>
    <property type="match status" value="1"/>
</dbReference>
<evidence type="ECO:0000313" key="2">
    <source>
        <dbReference type="EMBL" id="RXH99332.1"/>
    </source>
</evidence>
<dbReference type="PANTHER" id="PTHR31111:SF125">
    <property type="entry name" value="F-BOX PROTEIN CPR30-LIKE"/>
    <property type="match status" value="1"/>
</dbReference>
<proteinExistence type="predicted"/>
<dbReference type="SMART" id="SM00256">
    <property type="entry name" value="FBOX"/>
    <property type="match status" value="1"/>
</dbReference>
<dbReference type="Pfam" id="PF08268">
    <property type="entry name" value="FBA_3"/>
    <property type="match status" value="1"/>
</dbReference>
<name>A0A498K0S3_MALDO</name>
<reference evidence="2 3" key="1">
    <citation type="submission" date="2018-10" db="EMBL/GenBank/DDBJ databases">
        <title>A high-quality apple genome assembly.</title>
        <authorList>
            <person name="Hu J."/>
        </authorList>
    </citation>
    <scope>NUCLEOTIDE SEQUENCE [LARGE SCALE GENOMIC DNA]</scope>
    <source>
        <strain evidence="3">cv. HFTH1</strain>
        <tissue evidence="2">Young leaf</tissue>
    </source>
</reference>
<accession>A0A498K0S3</accession>
<dbReference type="InterPro" id="IPR036047">
    <property type="entry name" value="F-box-like_dom_sf"/>
</dbReference>
<protein>
    <recommendedName>
        <fullName evidence="1">F-box domain-containing protein</fullName>
    </recommendedName>
</protein>
<evidence type="ECO:0000313" key="3">
    <source>
        <dbReference type="Proteomes" id="UP000290289"/>
    </source>
</evidence>
<feature type="domain" description="F-box" evidence="1">
    <location>
        <begin position="81"/>
        <end position="127"/>
    </location>
</feature>
<dbReference type="Gene3D" id="1.20.1280.50">
    <property type="match status" value="1"/>
</dbReference>
<keyword evidence="3" id="KW-1185">Reference proteome</keyword>
<dbReference type="EMBL" id="RDQH01000331">
    <property type="protein sequence ID" value="RXH99332.1"/>
    <property type="molecule type" value="Genomic_DNA"/>
</dbReference>
<comment type="caution">
    <text evidence="2">The sequence shown here is derived from an EMBL/GenBank/DDBJ whole genome shotgun (WGS) entry which is preliminary data.</text>
</comment>
<sequence length="435" mass="50886">MVLEDFKEHKWTPNITVPFNFLKDNRHLKDQIHFINSDFMRGEINTYNLRRRSIEDVEYSQIAEEQLARHSSNLMTLKGMKPERRQLPFEIIVEILSWLPVLSLLRFKCVCKQWFLLLQDYKFIAKHRDRTCYTLPPSYHCERDKKLFVTACDENFVLKCCCSGLSLEKSTTSQVCRIRNPATRKVLYLPDAQVCDTEFMDLGFNSLTGECKVSCVYFNRAQKEVGVEVITVGKDETWRPLHKQNQNWLRRGKAVLTQSWEDKVEWALHLPEIITEGHDLCLQIHSLDLWSECLTTNTLPQGVFVDLENLRTFLWENRPAVADIVGGDIHILVLVDFKEHKWSQNKIIVPLKNLKVDDTILTDEFVLKRACSNTLKFQNGAQLISYDMEKKTVMVFNRLELLKKRIALLKSTLISLKEMRSEINGDNEFITKHES</sequence>
<gene>
    <name evidence="2" type="ORF">DVH24_011657</name>
</gene>
<dbReference type="CDD" id="cd22157">
    <property type="entry name" value="F-box_AtFBW1-like"/>
    <property type="match status" value="1"/>
</dbReference>
<dbReference type="PANTHER" id="PTHR31111">
    <property type="entry name" value="BNAA05G37150D PROTEIN-RELATED"/>
    <property type="match status" value="1"/>
</dbReference>
<dbReference type="InterPro" id="IPR001810">
    <property type="entry name" value="F-box_dom"/>
</dbReference>
<dbReference type="AlphaFoldDB" id="A0A498K0S3"/>
<dbReference type="InterPro" id="IPR013187">
    <property type="entry name" value="F-box-assoc_dom_typ3"/>
</dbReference>
<dbReference type="SUPFAM" id="SSF81383">
    <property type="entry name" value="F-box domain"/>
    <property type="match status" value="1"/>
</dbReference>